<organism evidence="1 2">
    <name type="scientific">Usitatibacter palustris</name>
    <dbReference type="NCBI Taxonomy" id="2732487"/>
    <lineage>
        <taxon>Bacteria</taxon>
        <taxon>Pseudomonadati</taxon>
        <taxon>Pseudomonadota</taxon>
        <taxon>Betaproteobacteria</taxon>
        <taxon>Nitrosomonadales</taxon>
        <taxon>Usitatibacteraceae</taxon>
        <taxon>Usitatibacter</taxon>
    </lineage>
</organism>
<dbReference type="PROSITE" id="PS51257">
    <property type="entry name" value="PROKAR_LIPOPROTEIN"/>
    <property type="match status" value="1"/>
</dbReference>
<evidence type="ECO:0008006" key="3">
    <source>
        <dbReference type="Google" id="ProtNLM"/>
    </source>
</evidence>
<dbReference type="EMBL" id="CP053073">
    <property type="protein sequence ID" value="QJR15719.1"/>
    <property type="molecule type" value="Genomic_DNA"/>
</dbReference>
<accession>A0A6M4H7U2</accession>
<evidence type="ECO:0000313" key="2">
    <source>
        <dbReference type="Proteomes" id="UP000503096"/>
    </source>
</evidence>
<keyword evidence="2" id="KW-1185">Reference proteome</keyword>
<dbReference type="KEGG" id="upl:DSM104440_02545"/>
<evidence type="ECO:0000313" key="1">
    <source>
        <dbReference type="EMBL" id="QJR15719.1"/>
    </source>
</evidence>
<dbReference type="AlphaFoldDB" id="A0A6M4H7U2"/>
<protein>
    <recommendedName>
        <fullName evidence="3">Lipoprotein</fullName>
    </recommendedName>
</protein>
<dbReference type="Proteomes" id="UP000503096">
    <property type="component" value="Chromosome"/>
</dbReference>
<dbReference type="RefSeq" id="WP_171163253.1">
    <property type="nucleotide sequence ID" value="NZ_CP053073.1"/>
</dbReference>
<reference evidence="1 2" key="1">
    <citation type="submission" date="2020-04" db="EMBL/GenBank/DDBJ databases">
        <title>Usitatibacter rugosus gen. nov., sp. nov. and Usitatibacter palustris sp. nov., novel members of Usitatibacteraceae fam. nov. within the order Nitrosomonadales isolated from soil.</title>
        <authorList>
            <person name="Huber K.J."/>
            <person name="Neumann-Schaal M."/>
            <person name="Geppert A."/>
            <person name="Luckner M."/>
            <person name="Wanner G."/>
            <person name="Overmann J."/>
        </authorList>
    </citation>
    <scope>NUCLEOTIDE SEQUENCE [LARGE SCALE GENOMIC DNA]</scope>
    <source>
        <strain evidence="1 2">Swamp67</strain>
    </source>
</reference>
<dbReference type="InParanoid" id="A0A6M4H7U2"/>
<gene>
    <name evidence="1" type="ORF">DSM104440_02545</name>
</gene>
<name>A0A6M4H7U2_9PROT</name>
<proteinExistence type="predicted"/>
<sequence length="128" mass="13446">MFMRVVVGIGVVVGLIACTVVPLNNVENAALVTASGKTPTATAVRGAIVQAGAGLGWVMTDVKPGVLQATLNLRTHSAVVEIPYTPTSFSIVYKSSTNLDAGNGQIHKNYNGWIQNLQRDIKARVSAL</sequence>